<name>A0A9P6XQY9_9FUNG</name>
<reference evidence="2 3" key="1">
    <citation type="journal article" date="2020" name="Microb. Genom.">
        <title>Genetic diversity of clinical and environmental Mucorales isolates obtained from an investigation of mucormycosis cases among solid organ transplant recipients.</title>
        <authorList>
            <person name="Nguyen M.H."/>
            <person name="Kaul D."/>
            <person name="Muto C."/>
            <person name="Cheng S.J."/>
            <person name="Richter R.A."/>
            <person name="Bruno V.M."/>
            <person name="Liu G."/>
            <person name="Beyhan S."/>
            <person name="Sundermann A.J."/>
            <person name="Mounaud S."/>
            <person name="Pasculle A.W."/>
            <person name="Nierman W.C."/>
            <person name="Driscoll E."/>
            <person name="Cumbie R."/>
            <person name="Clancy C.J."/>
            <person name="Dupont C.L."/>
        </authorList>
    </citation>
    <scope>NUCLEOTIDE SEQUENCE [LARGE SCALE GENOMIC DNA]</scope>
    <source>
        <strain evidence="2 3">GL24</strain>
    </source>
</reference>
<dbReference type="AntiFam" id="ANF00093">
    <property type="entry name" value="Shadow ORF (opposite nagR)"/>
</dbReference>
<evidence type="ECO:0000313" key="3">
    <source>
        <dbReference type="Proteomes" id="UP000740926"/>
    </source>
</evidence>
<dbReference type="AlphaFoldDB" id="A0A9P6XQY9"/>
<evidence type="ECO:0000313" key="2">
    <source>
        <dbReference type="EMBL" id="KAG1530555.1"/>
    </source>
</evidence>
<dbReference type="EMBL" id="JAANIU010012260">
    <property type="protein sequence ID" value="KAG1530555.1"/>
    <property type="molecule type" value="Genomic_DNA"/>
</dbReference>
<organism evidence="2 3">
    <name type="scientific">Rhizopus delemar</name>
    <dbReference type="NCBI Taxonomy" id="936053"/>
    <lineage>
        <taxon>Eukaryota</taxon>
        <taxon>Fungi</taxon>
        <taxon>Fungi incertae sedis</taxon>
        <taxon>Mucoromycota</taxon>
        <taxon>Mucoromycotina</taxon>
        <taxon>Mucoromycetes</taxon>
        <taxon>Mucorales</taxon>
        <taxon>Mucorineae</taxon>
        <taxon>Rhizopodaceae</taxon>
        <taxon>Rhizopus</taxon>
    </lineage>
</organism>
<accession>A0A9P6XQY9</accession>
<sequence>MHAFHQERQEDHFTDIRHGQPEAPGAGGGVETLPQADGFGKAVHAAFDRAGQRKGDGRGLHAGGGAHEQGVVETLAQPGQRIADCRLRQVQPLRRARHAAFMQHGQENPHEIQVEVHACP</sequence>
<evidence type="ECO:0000256" key="1">
    <source>
        <dbReference type="SAM" id="MobiDB-lite"/>
    </source>
</evidence>
<dbReference type="Proteomes" id="UP000740926">
    <property type="component" value="Unassembled WGS sequence"/>
</dbReference>
<keyword evidence="3" id="KW-1185">Reference proteome</keyword>
<feature type="region of interest" description="Disordered" evidence="1">
    <location>
        <begin position="1"/>
        <end position="39"/>
    </location>
</feature>
<comment type="caution">
    <text evidence="2">The sequence shown here is derived from an EMBL/GenBank/DDBJ whole genome shotgun (WGS) entry which is preliminary data.</text>
</comment>
<protein>
    <submittedName>
        <fullName evidence="2">Uncharacterized protein</fullName>
    </submittedName>
</protein>
<proteinExistence type="predicted"/>
<feature type="compositionally biased region" description="Basic and acidic residues" evidence="1">
    <location>
        <begin position="1"/>
        <end position="20"/>
    </location>
</feature>
<gene>
    <name evidence="2" type="ORF">G6F50_017236</name>
</gene>